<dbReference type="Pfam" id="PF07811">
    <property type="entry name" value="TadE"/>
    <property type="match status" value="1"/>
</dbReference>
<comment type="caution">
    <text evidence="3">The sequence shown here is derived from an EMBL/GenBank/DDBJ whole genome shotgun (WGS) entry which is preliminary data.</text>
</comment>
<name>A0ABW9UFT8_9BACL</name>
<accession>A0ABW9UFT8</accession>
<proteinExistence type="predicted"/>
<evidence type="ECO:0000256" key="1">
    <source>
        <dbReference type="SAM" id="Phobius"/>
    </source>
</evidence>
<dbReference type="InterPro" id="IPR012495">
    <property type="entry name" value="TadE-like_dom"/>
</dbReference>
<dbReference type="EMBL" id="WSEM01000033">
    <property type="protein sequence ID" value="MVQ39024.1"/>
    <property type="molecule type" value="Genomic_DNA"/>
</dbReference>
<keyword evidence="1" id="KW-0812">Transmembrane</keyword>
<feature type="transmembrane region" description="Helical" evidence="1">
    <location>
        <begin position="40"/>
        <end position="60"/>
    </location>
</feature>
<reference evidence="3 4" key="1">
    <citation type="submission" date="2019-12" db="EMBL/GenBank/DDBJ databases">
        <authorList>
            <person name="Huq M.A."/>
        </authorList>
    </citation>
    <scope>NUCLEOTIDE SEQUENCE [LARGE SCALE GENOMIC DNA]</scope>
    <source>
        <strain evidence="3 4">MAH-34</strain>
    </source>
</reference>
<evidence type="ECO:0000313" key="4">
    <source>
        <dbReference type="Proteomes" id="UP000467637"/>
    </source>
</evidence>
<organism evidence="3 4">
    <name type="scientific">Paenibacillus anseongense</name>
    <dbReference type="NCBI Taxonomy" id="2682845"/>
    <lineage>
        <taxon>Bacteria</taxon>
        <taxon>Bacillati</taxon>
        <taxon>Bacillota</taxon>
        <taxon>Bacilli</taxon>
        <taxon>Bacillales</taxon>
        <taxon>Paenibacillaceae</taxon>
        <taxon>Paenibacillus</taxon>
    </lineage>
</organism>
<dbReference type="Proteomes" id="UP000467637">
    <property type="component" value="Unassembled WGS sequence"/>
</dbReference>
<keyword evidence="4" id="KW-1185">Reference proteome</keyword>
<sequence>MVRWLLVRQVQQLAVRHSRHNRRQHFRDGEQGSFTLEASLVLPLILFCTITVLFVSLYAYQKVYLQQIARTAAERLAFTWDNSHKDIVTGNFNPSETDGLYFRLTQNHVSDLFGRLVSNESSEIALPSGTAGDLVERKLAKASELLPQGVTGSAKFSNFILDQQVEVKLQKPFHFSPVMSKWFRANQTGGTAVSHVVEPVELIRLTDITRTYFKTIKDRITPQKAREALVEPAQGDLSGPSITIKSERQAAAYLRSLVNGTEVVLTTESGKSRTVDALDARGIGHQAFYSLTEAQLRMEQLPKDLELIQQGTQVKSVVWHFFKKDAGGKGMPSNAFRKELERKGIVVVIHN</sequence>
<protein>
    <recommendedName>
        <fullName evidence="2">TadE-like domain-containing protein</fullName>
    </recommendedName>
</protein>
<evidence type="ECO:0000259" key="2">
    <source>
        <dbReference type="Pfam" id="PF07811"/>
    </source>
</evidence>
<evidence type="ECO:0000313" key="3">
    <source>
        <dbReference type="EMBL" id="MVQ39024.1"/>
    </source>
</evidence>
<feature type="domain" description="TadE-like" evidence="2">
    <location>
        <begin position="32"/>
        <end position="73"/>
    </location>
</feature>
<gene>
    <name evidence="3" type="ORF">GON05_30995</name>
</gene>
<keyword evidence="1" id="KW-0472">Membrane</keyword>
<keyword evidence="1" id="KW-1133">Transmembrane helix</keyword>